<evidence type="ECO:0000313" key="2">
    <source>
        <dbReference type="Proteomes" id="UP000269774"/>
    </source>
</evidence>
<name>A0A3M2HNX9_9GAMM</name>
<comment type="caution">
    <text evidence="1">The sequence shown here is derived from an EMBL/GenBank/DDBJ whole genome shotgun (WGS) entry which is preliminary data.</text>
</comment>
<reference evidence="1 2" key="1">
    <citation type="submission" date="2018-10" db="EMBL/GenBank/DDBJ databases">
        <title>Pseudomonas zhaodongensis NEAU-ST5-21(T) genome.</title>
        <authorList>
            <person name="Peng J."/>
            <person name="Liu Z.-P."/>
        </authorList>
    </citation>
    <scope>NUCLEOTIDE SEQUENCE [LARGE SCALE GENOMIC DNA]</scope>
    <source>
        <strain evidence="1 2">NEAU-ST5-21</strain>
    </source>
</reference>
<sequence length="127" mass="14375">MIRSLRKGHSSIYIQHPSTGHSIGAEKYESEIADDKAILRLTLNPVDSNQRSDEEYFHTDQLVSVSIDDSTVIKGFGEYVTSNKQKFSSWQLEVISRGKKFSFPVEPELVEHGNHKQLNLRVITSNG</sequence>
<dbReference type="Proteomes" id="UP000269774">
    <property type="component" value="Unassembled WGS sequence"/>
</dbReference>
<proteinExistence type="predicted"/>
<keyword evidence="2" id="KW-1185">Reference proteome</keyword>
<evidence type="ECO:0000313" key="1">
    <source>
        <dbReference type="EMBL" id="RMH87444.1"/>
    </source>
</evidence>
<dbReference type="RefSeq" id="WP_122169009.1">
    <property type="nucleotide sequence ID" value="NZ_JAMOIB010000028.1"/>
</dbReference>
<dbReference type="OrthoDB" id="6880551at2"/>
<organism evidence="1 2">
    <name type="scientific">Stutzerimonas zhaodongensis</name>
    <dbReference type="NCBI Taxonomy" id="1176257"/>
    <lineage>
        <taxon>Bacteria</taxon>
        <taxon>Pseudomonadati</taxon>
        <taxon>Pseudomonadota</taxon>
        <taxon>Gammaproteobacteria</taxon>
        <taxon>Pseudomonadales</taxon>
        <taxon>Pseudomonadaceae</taxon>
        <taxon>Stutzerimonas</taxon>
    </lineage>
</organism>
<accession>A0A3M2HNX9</accession>
<gene>
    <name evidence="1" type="ORF">EA797_21515</name>
</gene>
<protein>
    <submittedName>
        <fullName evidence="1">Uncharacterized protein</fullName>
    </submittedName>
</protein>
<dbReference type="EMBL" id="RFFM01000014">
    <property type="protein sequence ID" value="RMH87444.1"/>
    <property type="molecule type" value="Genomic_DNA"/>
</dbReference>
<dbReference type="AlphaFoldDB" id="A0A3M2HNX9"/>